<feature type="compositionally biased region" description="Basic and acidic residues" evidence="5">
    <location>
        <begin position="141"/>
        <end position="152"/>
    </location>
</feature>
<proteinExistence type="predicted"/>
<feature type="region of interest" description="Disordered" evidence="5">
    <location>
        <begin position="1"/>
        <end position="27"/>
    </location>
</feature>
<dbReference type="InterPro" id="IPR006634">
    <property type="entry name" value="TLC-dom"/>
</dbReference>
<dbReference type="PANTHER" id="PTHR12560">
    <property type="entry name" value="LONGEVITY ASSURANCE FACTOR 1 LAG1"/>
    <property type="match status" value="1"/>
</dbReference>
<feature type="compositionally biased region" description="Basic and acidic residues" evidence="5">
    <location>
        <begin position="511"/>
        <end position="520"/>
    </location>
</feature>
<dbReference type="SMART" id="SM00724">
    <property type="entry name" value="TLC"/>
    <property type="match status" value="1"/>
</dbReference>
<dbReference type="EMBL" id="GG673310">
    <property type="protein sequence ID" value="EER15666.1"/>
    <property type="molecule type" value="Genomic_DNA"/>
</dbReference>
<dbReference type="Pfam" id="PF03798">
    <property type="entry name" value="TRAM_LAG1_CLN8"/>
    <property type="match status" value="1"/>
</dbReference>
<keyword evidence="4 6" id="KW-0472">Membrane</keyword>
<feature type="region of interest" description="Disordered" evidence="5">
    <location>
        <begin position="504"/>
        <end position="526"/>
    </location>
</feature>
<name>C5KIQ1_PERM5</name>
<evidence type="ECO:0000256" key="6">
    <source>
        <dbReference type="SAM" id="Phobius"/>
    </source>
</evidence>
<evidence type="ECO:0000256" key="1">
    <source>
        <dbReference type="ARBA" id="ARBA00004141"/>
    </source>
</evidence>
<dbReference type="RefSeq" id="XP_002783870.1">
    <property type="nucleotide sequence ID" value="XM_002783824.1"/>
</dbReference>
<dbReference type="GO" id="GO:0050291">
    <property type="term" value="F:sphingosine N-acyltransferase activity"/>
    <property type="evidence" value="ECO:0007669"/>
    <property type="project" value="InterPro"/>
</dbReference>
<evidence type="ECO:0000256" key="4">
    <source>
        <dbReference type="ARBA" id="ARBA00023136"/>
    </source>
</evidence>
<keyword evidence="2 6" id="KW-0812">Transmembrane</keyword>
<evidence type="ECO:0000256" key="5">
    <source>
        <dbReference type="SAM" id="MobiDB-lite"/>
    </source>
</evidence>
<feature type="transmembrane region" description="Helical" evidence="6">
    <location>
        <begin position="466"/>
        <end position="486"/>
    </location>
</feature>
<dbReference type="InParanoid" id="C5KIQ1"/>
<keyword evidence="3 6" id="KW-1133">Transmembrane helix</keyword>
<reference evidence="8 9" key="1">
    <citation type="submission" date="2008-07" db="EMBL/GenBank/DDBJ databases">
        <authorList>
            <person name="El-Sayed N."/>
            <person name="Caler E."/>
            <person name="Inman J."/>
            <person name="Amedeo P."/>
            <person name="Hass B."/>
            <person name="Wortman J."/>
        </authorList>
    </citation>
    <scope>NUCLEOTIDE SEQUENCE [LARGE SCALE GENOMIC DNA]</scope>
    <source>
        <strain evidence="9">ATCC 50983 / TXsc</strain>
    </source>
</reference>
<dbReference type="AlphaFoldDB" id="C5KIQ1"/>
<evidence type="ECO:0000256" key="2">
    <source>
        <dbReference type="ARBA" id="ARBA00022692"/>
    </source>
</evidence>
<dbReference type="PANTHER" id="PTHR12560:SF0">
    <property type="entry name" value="LD18904P"/>
    <property type="match status" value="1"/>
</dbReference>
<accession>C5KIQ1</accession>
<keyword evidence="9" id="KW-1185">Reference proteome</keyword>
<sequence length="526" mass="59985">MPSPVSDATSTTSSSNDPDGGSSSVDDCELRMKALEKEVESLQRKIVSHEMVIQELCGIGVQWKRTQPSGDDDREKVSRVPSPEELRQAVVVISEELTLKRKILYAQWSYSSSLATLYIAMVDNGMDLPPLEELSSKRLRSASEEEGPRDGIEVAASDLSTAESTETEKLERKVSEFSRRSRSRDSAVVQRMLTDSSCEHHHTTNVKPAVQCDEIERRHTDPSVIEHVGEARGEQEIGEGDRRRRAAVIRFSLSGAYHKVFANAPCLFDKIIPKGLPAKTLRKLKENMWYTCWHTFTSCYGFYVVSHEAWFSFSRLLTDPVGMLFVDPGVHDRSIGLERYYLVEISFWCSCLAFIMIETVRKDFYQMFFHHLITISLMIGSFYLKYHRIGLTVIFLHNISDVPLYVAKTVGYLAEKYEWLKTPTDLAFANFAFGFLFSRLYVYPRICVIPACTYAIEYRRPLKDCMLAIFLVLLQCLHIIWGSMIIKMIFKTIKHHGVLADGDIRSDDEESTPKGEEPIAHKKKVQ</sequence>
<dbReference type="GO" id="GO:0046513">
    <property type="term" value="P:ceramide biosynthetic process"/>
    <property type="evidence" value="ECO:0007669"/>
    <property type="project" value="InterPro"/>
</dbReference>
<feature type="transmembrane region" description="Helical" evidence="6">
    <location>
        <begin position="426"/>
        <end position="446"/>
    </location>
</feature>
<comment type="subcellular location">
    <subcellularLocation>
        <location evidence="1">Membrane</location>
        <topology evidence="1">Multi-pass membrane protein</topology>
    </subcellularLocation>
</comment>
<evidence type="ECO:0000313" key="8">
    <source>
        <dbReference type="EMBL" id="EER15666.1"/>
    </source>
</evidence>
<dbReference type="OrthoDB" id="537032at2759"/>
<gene>
    <name evidence="8" type="ORF">Pmar_PMAR025679</name>
</gene>
<dbReference type="GO" id="GO:0016020">
    <property type="term" value="C:membrane"/>
    <property type="evidence" value="ECO:0007669"/>
    <property type="project" value="UniProtKB-SubCell"/>
</dbReference>
<evidence type="ECO:0000256" key="3">
    <source>
        <dbReference type="ARBA" id="ARBA00022989"/>
    </source>
</evidence>
<evidence type="ECO:0000259" key="7">
    <source>
        <dbReference type="SMART" id="SM00724"/>
    </source>
</evidence>
<protein>
    <submittedName>
        <fullName evidence="8">Longevity assurance factor, putative</fullName>
    </submittedName>
</protein>
<feature type="compositionally biased region" description="Low complexity" evidence="5">
    <location>
        <begin position="1"/>
        <end position="25"/>
    </location>
</feature>
<feature type="region of interest" description="Disordered" evidence="5">
    <location>
        <begin position="137"/>
        <end position="170"/>
    </location>
</feature>
<dbReference type="GeneID" id="9046495"/>
<feature type="transmembrane region" description="Helical" evidence="6">
    <location>
        <begin position="340"/>
        <end position="357"/>
    </location>
</feature>
<dbReference type="GO" id="GO:0005783">
    <property type="term" value="C:endoplasmic reticulum"/>
    <property type="evidence" value="ECO:0007669"/>
    <property type="project" value="TreeGrafter"/>
</dbReference>
<dbReference type="InterPro" id="IPR016439">
    <property type="entry name" value="Lag1/Lac1-like"/>
</dbReference>
<organism evidence="9">
    <name type="scientific">Perkinsus marinus (strain ATCC 50983 / TXsc)</name>
    <dbReference type="NCBI Taxonomy" id="423536"/>
    <lineage>
        <taxon>Eukaryota</taxon>
        <taxon>Sar</taxon>
        <taxon>Alveolata</taxon>
        <taxon>Perkinsozoa</taxon>
        <taxon>Perkinsea</taxon>
        <taxon>Perkinsida</taxon>
        <taxon>Perkinsidae</taxon>
        <taxon>Perkinsus</taxon>
    </lineage>
</organism>
<feature type="transmembrane region" description="Helical" evidence="6">
    <location>
        <begin position="364"/>
        <end position="383"/>
    </location>
</feature>
<feature type="domain" description="TLC" evidence="7">
    <location>
        <begin position="282"/>
        <end position="494"/>
    </location>
</feature>
<feature type="transmembrane region" description="Helical" evidence="6">
    <location>
        <begin position="389"/>
        <end position="414"/>
    </location>
</feature>
<evidence type="ECO:0000313" key="9">
    <source>
        <dbReference type="Proteomes" id="UP000007800"/>
    </source>
</evidence>
<dbReference type="Proteomes" id="UP000007800">
    <property type="component" value="Unassembled WGS sequence"/>
</dbReference>